<organism evidence="2 3">
    <name type="scientific">Formosa undariae</name>
    <dbReference type="NCBI Taxonomy" id="1325436"/>
    <lineage>
        <taxon>Bacteria</taxon>
        <taxon>Pseudomonadati</taxon>
        <taxon>Bacteroidota</taxon>
        <taxon>Flavobacteriia</taxon>
        <taxon>Flavobacteriales</taxon>
        <taxon>Flavobacteriaceae</taxon>
        <taxon>Formosa</taxon>
    </lineage>
</organism>
<dbReference type="PANTHER" id="PTHR22916">
    <property type="entry name" value="GLYCOSYLTRANSFERASE"/>
    <property type="match status" value="1"/>
</dbReference>
<comment type="caution">
    <text evidence="2">The sequence shown here is derived from an EMBL/GenBank/DDBJ whole genome shotgun (WGS) entry which is preliminary data.</text>
</comment>
<evidence type="ECO:0000313" key="2">
    <source>
        <dbReference type="EMBL" id="MFB9054545.1"/>
    </source>
</evidence>
<dbReference type="Proteomes" id="UP001589605">
    <property type="component" value="Unassembled WGS sequence"/>
</dbReference>
<dbReference type="GO" id="GO:0016757">
    <property type="term" value="F:glycosyltransferase activity"/>
    <property type="evidence" value="ECO:0007669"/>
    <property type="project" value="UniProtKB-KW"/>
</dbReference>
<dbReference type="PANTHER" id="PTHR22916:SF3">
    <property type="entry name" value="UDP-GLCNAC:BETAGAL BETA-1,3-N-ACETYLGLUCOSAMINYLTRANSFERASE-LIKE PROTEIN 1"/>
    <property type="match status" value="1"/>
</dbReference>
<dbReference type="Gene3D" id="3.90.550.10">
    <property type="entry name" value="Spore Coat Polysaccharide Biosynthesis Protein SpsA, Chain A"/>
    <property type="match status" value="1"/>
</dbReference>
<dbReference type="CDD" id="cd06433">
    <property type="entry name" value="GT_2_WfgS_like"/>
    <property type="match status" value="1"/>
</dbReference>
<evidence type="ECO:0000313" key="3">
    <source>
        <dbReference type="Proteomes" id="UP001589605"/>
    </source>
</evidence>
<dbReference type="Pfam" id="PF00535">
    <property type="entry name" value="Glycos_transf_2"/>
    <property type="match status" value="1"/>
</dbReference>
<keyword evidence="2" id="KW-0328">Glycosyltransferase</keyword>
<dbReference type="SUPFAM" id="SSF53448">
    <property type="entry name" value="Nucleotide-diphospho-sugar transferases"/>
    <property type="match status" value="1"/>
</dbReference>
<keyword evidence="3" id="KW-1185">Reference proteome</keyword>
<name>A0ABV5F559_9FLAO</name>
<sequence>MFSIIIPTYNCVDLVGKALDSIFQQSFSDFEIVVMDGNSTDGTKELVLKYSKEHNNIVFHSEPDKGIYDAMNKGVKVAKGDWLYFLGADDYLANNDVLLTVSESVNSGNYNFIYGNVISTKLDESYNSIYDEFKMLKQNICHQAIFYHKSLLSGITIYDMRFKACADWDLNLKLFCSKGIKSKYINSNIAYFTDNGFSSDFYDIKFIEQKYYKYLVYKWPSFNVKPEIFDEALRSNISKKKKCHLFMLYPKFILKKNIIKSILN</sequence>
<dbReference type="RefSeq" id="WP_382384184.1">
    <property type="nucleotide sequence ID" value="NZ_JBHMEZ010000013.1"/>
</dbReference>
<dbReference type="InterPro" id="IPR029044">
    <property type="entry name" value="Nucleotide-diphossugar_trans"/>
</dbReference>
<evidence type="ECO:0000259" key="1">
    <source>
        <dbReference type="Pfam" id="PF00535"/>
    </source>
</evidence>
<keyword evidence="2" id="KW-0808">Transferase</keyword>
<feature type="domain" description="Glycosyltransferase 2-like" evidence="1">
    <location>
        <begin position="3"/>
        <end position="133"/>
    </location>
</feature>
<dbReference type="EC" id="2.4.-.-" evidence="2"/>
<dbReference type="InterPro" id="IPR001173">
    <property type="entry name" value="Glyco_trans_2-like"/>
</dbReference>
<reference evidence="2 3" key="1">
    <citation type="submission" date="2024-09" db="EMBL/GenBank/DDBJ databases">
        <authorList>
            <person name="Sun Q."/>
            <person name="Mori K."/>
        </authorList>
    </citation>
    <scope>NUCLEOTIDE SEQUENCE [LARGE SCALE GENOMIC DNA]</scope>
    <source>
        <strain evidence="2 3">CECT 8286</strain>
    </source>
</reference>
<dbReference type="EMBL" id="JBHMEZ010000013">
    <property type="protein sequence ID" value="MFB9054545.1"/>
    <property type="molecule type" value="Genomic_DNA"/>
</dbReference>
<accession>A0ABV5F559</accession>
<protein>
    <submittedName>
        <fullName evidence="2">Glycosyltransferase family 2 protein</fullName>
        <ecNumber evidence="2">2.4.-.-</ecNumber>
    </submittedName>
</protein>
<gene>
    <name evidence="2" type="ORF">ACFFVB_15755</name>
</gene>
<proteinExistence type="predicted"/>